<reference evidence="1" key="1">
    <citation type="submission" date="2020-07" db="EMBL/GenBank/DDBJ databases">
        <title>Multicomponent nature underlies the extraordinary mechanical properties of spider dragline silk.</title>
        <authorList>
            <person name="Kono N."/>
            <person name="Nakamura H."/>
            <person name="Mori M."/>
            <person name="Yoshida Y."/>
            <person name="Ohtoshi R."/>
            <person name="Malay A.D."/>
            <person name="Moran D.A.P."/>
            <person name="Tomita M."/>
            <person name="Numata K."/>
            <person name="Arakawa K."/>
        </authorList>
    </citation>
    <scope>NUCLEOTIDE SEQUENCE</scope>
</reference>
<sequence>MFLSATIQNEITECLGIKLENHLIEQITVSPFFPIIMDTTQGISKVDQLSIVVRNAVITRLENGLPIDIGKKEVFLGFYAANKQGATELANQVTALFIDKNIDLKNV</sequence>
<dbReference type="PANTHER" id="PTHR45749">
    <property type="match status" value="1"/>
</dbReference>
<dbReference type="PANTHER" id="PTHR45749:SF21">
    <property type="entry name" value="DUF4371 DOMAIN-CONTAINING PROTEIN"/>
    <property type="match status" value="1"/>
</dbReference>
<gene>
    <name evidence="1" type="ORF">TNCT_644391</name>
</gene>
<dbReference type="EMBL" id="BMAO01031066">
    <property type="protein sequence ID" value="GFQ72067.1"/>
    <property type="molecule type" value="Genomic_DNA"/>
</dbReference>
<accession>A0A8X6F6X3</accession>
<dbReference type="Proteomes" id="UP000887116">
    <property type="component" value="Unassembled WGS sequence"/>
</dbReference>
<comment type="caution">
    <text evidence="1">The sequence shown here is derived from an EMBL/GenBank/DDBJ whole genome shotgun (WGS) entry which is preliminary data.</text>
</comment>
<proteinExistence type="predicted"/>
<name>A0A8X6F6X3_TRICU</name>
<evidence type="ECO:0000313" key="2">
    <source>
        <dbReference type="Proteomes" id="UP000887116"/>
    </source>
</evidence>
<dbReference type="AlphaFoldDB" id="A0A8X6F6X3"/>
<dbReference type="OrthoDB" id="6435517at2759"/>
<keyword evidence="2" id="KW-1185">Reference proteome</keyword>
<protein>
    <submittedName>
        <fullName evidence="1">Zinc finger MYM-type protein 1-like</fullName>
    </submittedName>
</protein>
<evidence type="ECO:0000313" key="1">
    <source>
        <dbReference type="EMBL" id="GFQ72067.1"/>
    </source>
</evidence>
<organism evidence="1 2">
    <name type="scientific">Trichonephila clavata</name>
    <name type="common">Joro spider</name>
    <name type="synonym">Nephila clavata</name>
    <dbReference type="NCBI Taxonomy" id="2740835"/>
    <lineage>
        <taxon>Eukaryota</taxon>
        <taxon>Metazoa</taxon>
        <taxon>Ecdysozoa</taxon>
        <taxon>Arthropoda</taxon>
        <taxon>Chelicerata</taxon>
        <taxon>Arachnida</taxon>
        <taxon>Araneae</taxon>
        <taxon>Araneomorphae</taxon>
        <taxon>Entelegynae</taxon>
        <taxon>Araneoidea</taxon>
        <taxon>Nephilidae</taxon>
        <taxon>Trichonephila</taxon>
    </lineage>
</organism>